<evidence type="ECO:0000313" key="2">
    <source>
        <dbReference type="Proteomes" id="UP000669060"/>
    </source>
</evidence>
<organism evidence="1 2">
    <name type="scientific">Pseudomonas schmalbachii</name>
    <dbReference type="NCBI Taxonomy" id="2816993"/>
    <lineage>
        <taxon>Bacteria</taxon>
        <taxon>Pseudomonadati</taxon>
        <taxon>Pseudomonadota</taxon>
        <taxon>Gammaproteobacteria</taxon>
        <taxon>Pseudomonadales</taxon>
        <taxon>Pseudomonadaceae</taxon>
        <taxon>Pseudomonas</taxon>
    </lineage>
</organism>
<dbReference type="Proteomes" id="UP000669060">
    <property type="component" value="Unassembled WGS sequence"/>
</dbReference>
<protein>
    <submittedName>
        <fullName evidence="1">Uncharacterized protein</fullName>
    </submittedName>
</protein>
<keyword evidence="2" id="KW-1185">Reference proteome</keyword>
<proteinExistence type="predicted"/>
<comment type="caution">
    <text evidence="1">The sequence shown here is derived from an EMBL/GenBank/DDBJ whole genome shotgun (WGS) entry which is preliminary data.</text>
</comment>
<name>A0ABS3TVS1_9PSED</name>
<gene>
    <name evidence="1" type="ORF">JFY56_21340</name>
</gene>
<sequence>MNDPVESFFAQCRAVLDGDAALLARLHAAGFACHPGHWQFQLPQLHQWLAPELDYPRFRQALYASDLNTRLAALGGEIAIAENLGNTDLSRYCLRPRA</sequence>
<dbReference type="RefSeq" id="WP_208316150.1">
    <property type="nucleotide sequence ID" value="NZ_JAELYA010000009.1"/>
</dbReference>
<evidence type="ECO:0000313" key="1">
    <source>
        <dbReference type="EMBL" id="MBO3277766.1"/>
    </source>
</evidence>
<accession>A0ABS3TVS1</accession>
<reference evidence="1 2" key="1">
    <citation type="submission" date="2020-12" db="EMBL/GenBank/DDBJ databases">
        <title>Pseudomonas schmalbachii sp. nov. isolated from millipede gut.</title>
        <authorList>
            <person name="Shelomi M."/>
        </authorList>
    </citation>
    <scope>NUCLEOTIDE SEQUENCE [LARGE SCALE GENOMIC DNA]</scope>
    <source>
        <strain evidence="1 2">Milli4</strain>
    </source>
</reference>
<dbReference type="EMBL" id="JAELYA010000009">
    <property type="protein sequence ID" value="MBO3277766.1"/>
    <property type="molecule type" value="Genomic_DNA"/>
</dbReference>